<keyword evidence="2" id="KW-1185">Reference proteome</keyword>
<name>A0A0P4R369_9ACTN</name>
<dbReference type="GO" id="GO:0008168">
    <property type="term" value="F:methyltransferase activity"/>
    <property type="evidence" value="ECO:0007669"/>
    <property type="project" value="UniProtKB-KW"/>
</dbReference>
<protein>
    <submittedName>
        <fullName evidence="1">Putative methyltransferase</fullName>
    </submittedName>
</protein>
<evidence type="ECO:0000313" key="2">
    <source>
        <dbReference type="Proteomes" id="UP000048965"/>
    </source>
</evidence>
<reference evidence="2" key="1">
    <citation type="submission" date="2014-09" db="EMBL/GenBank/DDBJ databases">
        <title>Whole genome shotgun sequence of Streptomyces sp. NBRC 110027.</title>
        <authorList>
            <person name="Komaki H."/>
            <person name="Ichikawa N."/>
            <person name="Katano-Makiyama Y."/>
            <person name="Hosoyama A."/>
            <person name="Hashimoto M."/>
            <person name="Uohara A."/>
            <person name="Kitahashi Y."/>
            <person name="Ohji S."/>
            <person name="Kimura A."/>
            <person name="Yamazoe A."/>
            <person name="Igarashi Y."/>
            <person name="Fujita N."/>
        </authorList>
    </citation>
    <scope>NUCLEOTIDE SEQUENCE [LARGE SCALE GENOMIC DNA]</scope>
    <source>
        <strain evidence="2">NBRC 110027</strain>
    </source>
</reference>
<organism evidence="1 2">
    <name type="scientific">Streptomyces lydicamycinicus</name>
    <dbReference type="NCBI Taxonomy" id="1546107"/>
    <lineage>
        <taxon>Bacteria</taxon>
        <taxon>Bacillati</taxon>
        <taxon>Actinomycetota</taxon>
        <taxon>Actinomycetes</taxon>
        <taxon>Kitasatosporales</taxon>
        <taxon>Streptomycetaceae</taxon>
        <taxon>Streptomyces</taxon>
    </lineage>
</organism>
<accession>A0A0P4R369</accession>
<dbReference type="EMBL" id="BBNO01000002">
    <property type="protein sequence ID" value="GAO07109.1"/>
    <property type="molecule type" value="Genomic_DNA"/>
</dbReference>
<dbReference type="Proteomes" id="UP000048965">
    <property type="component" value="Unassembled WGS sequence"/>
</dbReference>
<comment type="caution">
    <text evidence="1">The sequence shown here is derived from an EMBL/GenBank/DDBJ whole genome shotgun (WGS) entry which is preliminary data.</text>
</comment>
<evidence type="ECO:0000313" key="1">
    <source>
        <dbReference type="EMBL" id="GAO07109.1"/>
    </source>
</evidence>
<sequence length="95" mass="10559">MPGTWHAWDTETQGAQGVHTRLWLADVEATSWASVDYDGRQLSTFAVAQYGPRRLWDEVALAYEGYVAAGRPGVPRHRLRISPDGSGTRHHVTLS</sequence>
<keyword evidence="1" id="KW-0489">Methyltransferase</keyword>
<dbReference type="AlphaFoldDB" id="A0A0P4R369"/>
<proteinExistence type="predicted"/>
<dbReference type="GO" id="GO:0032259">
    <property type="term" value="P:methylation"/>
    <property type="evidence" value="ECO:0007669"/>
    <property type="project" value="UniProtKB-KW"/>
</dbReference>
<reference evidence="1 2" key="2">
    <citation type="journal article" date="2015" name="Stand. Genomic Sci.">
        <title>Draft genome sequence of marine-derived Streptomyces sp. TP-A0598, a producer of anti-MRSA antibiotic lydicamycins.</title>
        <authorList>
            <person name="Komaki H."/>
            <person name="Ichikawa N."/>
            <person name="Hosoyama A."/>
            <person name="Fujita N."/>
            <person name="Igarashi Y."/>
        </authorList>
    </citation>
    <scope>NUCLEOTIDE SEQUENCE [LARGE SCALE GENOMIC DNA]</scope>
    <source>
        <strain evidence="1 2">NBRC 110027</strain>
    </source>
</reference>
<gene>
    <name evidence="1" type="ORF">TPA0598_02_03480</name>
</gene>
<keyword evidence="1" id="KW-0808">Transferase</keyword>